<keyword evidence="2" id="KW-1185">Reference proteome</keyword>
<protein>
    <submittedName>
        <fullName evidence="1">Uncharacterized protein</fullName>
    </submittedName>
</protein>
<evidence type="ECO:0000313" key="2">
    <source>
        <dbReference type="Proteomes" id="UP000775213"/>
    </source>
</evidence>
<evidence type="ECO:0000313" key="1">
    <source>
        <dbReference type="EMBL" id="KAH0456879.1"/>
    </source>
</evidence>
<proteinExistence type="predicted"/>
<accession>A0AAV7GML1</accession>
<reference evidence="1 2" key="1">
    <citation type="journal article" date="2021" name="Hortic Res">
        <title>Chromosome-scale assembly of the Dendrobium chrysotoxum genome enhances the understanding of orchid evolution.</title>
        <authorList>
            <person name="Zhang Y."/>
            <person name="Zhang G.Q."/>
            <person name="Zhang D."/>
            <person name="Liu X.D."/>
            <person name="Xu X.Y."/>
            <person name="Sun W.H."/>
            <person name="Yu X."/>
            <person name="Zhu X."/>
            <person name="Wang Z.W."/>
            <person name="Zhao X."/>
            <person name="Zhong W.Y."/>
            <person name="Chen H."/>
            <person name="Yin W.L."/>
            <person name="Huang T."/>
            <person name="Niu S.C."/>
            <person name="Liu Z.J."/>
        </authorList>
    </citation>
    <scope>NUCLEOTIDE SEQUENCE [LARGE SCALE GENOMIC DNA]</scope>
    <source>
        <strain evidence="1">Lindl</strain>
    </source>
</reference>
<comment type="caution">
    <text evidence="1">The sequence shown here is derived from an EMBL/GenBank/DDBJ whole genome shotgun (WGS) entry which is preliminary data.</text>
</comment>
<gene>
    <name evidence="1" type="ORF">IEQ34_014786</name>
</gene>
<dbReference type="Proteomes" id="UP000775213">
    <property type="component" value="Unassembled WGS sequence"/>
</dbReference>
<name>A0AAV7GML1_DENCH</name>
<dbReference type="AlphaFoldDB" id="A0AAV7GML1"/>
<dbReference type="EMBL" id="JAGFBR010000013">
    <property type="protein sequence ID" value="KAH0456879.1"/>
    <property type="molecule type" value="Genomic_DNA"/>
</dbReference>
<sequence>MFEGIVEPRAAEDWLKRLEKIFDDIQYPLERKAPLTVFILDGSRKTFCSNSPRFSAFARREKKECRFSTFTRRVKKDFNFSTFTRRVKMDFRFSAFAVYVKKIL</sequence>
<organism evidence="1 2">
    <name type="scientific">Dendrobium chrysotoxum</name>
    <name type="common">Orchid</name>
    <dbReference type="NCBI Taxonomy" id="161865"/>
    <lineage>
        <taxon>Eukaryota</taxon>
        <taxon>Viridiplantae</taxon>
        <taxon>Streptophyta</taxon>
        <taxon>Embryophyta</taxon>
        <taxon>Tracheophyta</taxon>
        <taxon>Spermatophyta</taxon>
        <taxon>Magnoliopsida</taxon>
        <taxon>Liliopsida</taxon>
        <taxon>Asparagales</taxon>
        <taxon>Orchidaceae</taxon>
        <taxon>Epidendroideae</taxon>
        <taxon>Malaxideae</taxon>
        <taxon>Dendrobiinae</taxon>
        <taxon>Dendrobium</taxon>
    </lineage>
</organism>